<gene>
    <name evidence="7" type="ORF">SCODWIG_02054</name>
</gene>
<protein>
    <recommendedName>
        <fullName evidence="6">PEX18/PEX21 C-terminal domain-containing protein</fullName>
    </recommendedName>
</protein>
<dbReference type="VEuPathDB" id="FungiDB:SCODWIG_02054"/>
<evidence type="ECO:0000313" key="7">
    <source>
        <dbReference type="EMBL" id="SSD60293.1"/>
    </source>
</evidence>
<evidence type="ECO:0000256" key="1">
    <source>
        <dbReference type="ARBA" id="ARBA00004275"/>
    </source>
</evidence>
<evidence type="ECO:0000313" key="8">
    <source>
        <dbReference type="Proteomes" id="UP000262825"/>
    </source>
</evidence>
<keyword evidence="5" id="KW-0576">Peroxisome</keyword>
<dbReference type="OrthoDB" id="4035272at2759"/>
<feature type="domain" description="PEX18/PEX21 C-terminal" evidence="6">
    <location>
        <begin position="180"/>
        <end position="246"/>
    </location>
</feature>
<keyword evidence="3" id="KW-0963">Cytoplasm</keyword>
<dbReference type="EMBL" id="UFAJ01000318">
    <property type="protein sequence ID" value="SSD60293.1"/>
    <property type="molecule type" value="Genomic_DNA"/>
</dbReference>
<evidence type="ECO:0000256" key="2">
    <source>
        <dbReference type="ARBA" id="ARBA00004496"/>
    </source>
</evidence>
<evidence type="ECO:0000256" key="4">
    <source>
        <dbReference type="ARBA" id="ARBA00022843"/>
    </source>
</evidence>
<organism evidence="7 8">
    <name type="scientific">Saccharomycodes ludwigii</name>
    <dbReference type="NCBI Taxonomy" id="36035"/>
    <lineage>
        <taxon>Eukaryota</taxon>
        <taxon>Fungi</taxon>
        <taxon>Dikarya</taxon>
        <taxon>Ascomycota</taxon>
        <taxon>Saccharomycotina</taxon>
        <taxon>Saccharomycetes</taxon>
        <taxon>Saccharomycodales</taxon>
        <taxon>Saccharomycodaceae</taxon>
        <taxon>Saccharomycodes</taxon>
    </lineage>
</organism>
<evidence type="ECO:0000256" key="5">
    <source>
        <dbReference type="ARBA" id="ARBA00023140"/>
    </source>
</evidence>
<reference evidence="8" key="1">
    <citation type="submission" date="2018-06" db="EMBL/GenBank/DDBJ databases">
        <authorList>
            <person name="Guldener U."/>
        </authorList>
    </citation>
    <scope>NUCLEOTIDE SEQUENCE [LARGE SCALE GENOMIC DNA]</scope>
    <source>
        <strain evidence="8">UTAD17</strain>
    </source>
</reference>
<evidence type="ECO:0000256" key="3">
    <source>
        <dbReference type="ARBA" id="ARBA00022490"/>
    </source>
</evidence>
<dbReference type="AlphaFoldDB" id="A0A376B6I4"/>
<accession>A0A376B6I4</accession>
<dbReference type="GO" id="GO:0005777">
    <property type="term" value="C:peroxisome"/>
    <property type="evidence" value="ECO:0007669"/>
    <property type="project" value="UniProtKB-SubCell"/>
</dbReference>
<sequence length="278" mass="31047">MSVACTVASNPFYQISQKSNNATIVPKTTSKLIQNQNQKQGHLLSINTNNATSINPFMNHSNISANVPPSNTAAIKNNDNWLFQFQQMSVIDPVECSDNYKSLYAQYEGKSLNNTTTTRENFNAGNNIMMMQKYQNYANTIAPTTKTAYDSVNEDFSVVDAELESMMALQPDQSVIGEVDQDQLLFKNAAVSIVNITNTDSNISNTNSQFSTDTTAKFKRSKFLGLMRRISDEDVTLKRHNCEQSSNNTNNAKYDSLYSSELNECVGDEYITIPDKLN</sequence>
<dbReference type="Pfam" id="PF25098">
    <property type="entry name" value="PEX18_PEX21_C"/>
    <property type="match status" value="1"/>
</dbReference>
<dbReference type="Gene3D" id="6.10.280.230">
    <property type="match status" value="1"/>
</dbReference>
<proteinExistence type="predicted"/>
<evidence type="ECO:0000259" key="6">
    <source>
        <dbReference type="Pfam" id="PF25098"/>
    </source>
</evidence>
<comment type="subcellular location">
    <subcellularLocation>
        <location evidence="2">Cytoplasm</location>
    </subcellularLocation>
    <subcellularLocation>
        <location evidence="1">Peroxisome</location>
    </subcellularLocation>
</comment>
<keyword evidence="4" id="KW-0832">Ubl conjugation</keyword>
<dbReference type="Proteomes" id="UP000262825">
    <property type="component" value="Unassembled WGS sequence"/>
</dbReference>
<dbReference type="InterPro" id="IPR056940">
    <property type="entry name" value="PEX18_PEX21_C"/>
</dbReference>
<keyword evidence="8" id="KW-1185">Reference proteome</keyword>
<name>A0A376B6I4_9ASCO</name>